<name>A0A267FNM4_9PLAT</name>
<proteinExistence type="inferred from homology"/>
<dbReference type="FunFam" id="1.10.246.110:FF:000001">
    <property type="entry name" value="ATP synthase-coupling factor 6, mitochondrial"/>
    <property type="match status" value="1"/>
</dbReference>
<comment type="subcellular location">
    <subcellularLocation>
        <location evidence="1">Mitochondrion inner membrane</location>
    </subcellularLocation>
</comment>
<evidence type="ECO:0000256" key="3">
    <source>
        <dbReference type="ARBA" id="ARBA00022448"/>
    </source>
</evidence>
<comment type="similarity">
    <text evidence="2">Belongs to the eukaryotic ATPase subunit F6 family.</text>
</comment>
<dbReference type="GO" id="GO:0015078">
    <property type="term" value="F:proton transmembrane transporter activity"/>
    <property type="evidence" value="ECO:0007669"/>
    <property type="project" value="InterPro"/>
</dbReference>
<dbReference type="Pfam" id="PF05511">
    <property type="entry name" value="ATP-synt_F6"/>
    <property type="match status" value="1"/>
</dbReference>
<keyword evidence="12" id="KW-1185">Reference proteome</keyword>
<dbReference type="GO" id="GO:0045259">
    <property type="term" value="C:proton-transporting ATP synthase complex"/>
    <property type="evidence" value="ECO:0007669"/>
    <property type="project" value="UniProtKB-KW"/>
</dbReference>
<evidence type="ECO:0000256" key="7">
    <source>
        <dbReference type="ARBA" id="ARBA00023065"/>
    </source>
</evidence>
<organism evidence="10 12">
    <name type="scientific">Macrostomum lignano</name>
    <dbReference type="NCBI Taxonomy" id="282301"/>
    <lineage>
        <taxon>Eukaryota</taxon>
        <taxon>Metazoa</taxon>
        <taxon>Spiralia</taxon>
        <taxon>Lophotrochozoa</taxon>
        <taxon>Platyhelminthes</taxon>
        <taxon>Rhabditophora</taxon>
        <taxon>Macrostomorpha</taxon>
        <taxon>Macrostomida</taxon>
        <taxon>Macrostomidae</taxon>
        <taxon>Macrostomum</taxon>
    </lineage>
</organism>
<dbReference type="PANTHER" id="PTHR12441:SF10">
    <property type="entry name" value="ATP SYNTHASE-COUPLING FACTOR 6, MITOCHONDRIAL"/>
    <property type="match status" value="1"/>
</dbReference>
<accession>A0A267FNM4</accession>
<keyword evidence="5" id="KW-0375">Hydrogen ion transport</keyword>
<evidence type="ECO:0000256" key="2">
    <source>
        <dbReference type="ARBA" id="ARBA00007346"/>
    </source>
</evidence>
<evidence type="ECO:0000256" key="6">
    <source>
        <dbReference type="ARBA" id="ARBA00022792"/>
    </source>
</evidence>
<dbReference type="AlphaFoldDB" id="A0A267FNM4"/>
<dbReference type="InterPro" id="IPR008387">
    <property type="entry name" value="ATP_synth_f6_mt"/>
</dbReference>
<evidence type="ECO:0000256" key="5">
    <source>
        <dbReference type="ARBA" id="ARBA00022781"/>
    </source>
</evidence>
<protein>
    <submittedName>
        <fullName evidence="10">Uncharacterized protein</fullName>
    </submittedName>
</protein>
<evidence type="ECO:0000256" key="8">
    <source>
        <dbReference type="ARBA" id="ARBA00023128"/>
    </source>
</evidence>
<keyword evidence="7" id="KW-0406">Ion transport</keyword>
<keyword evidence="4" id="KW-0138">CF(0)</keyword>
<evidence type="ECO:0000313" key="10">
    <source>
        <dbReference type="EMBL" id="PAA75376.1"/>
    </source>
</evidence>
<dbReference type="STRING" id="282301.A0A267FNM4"/>
<dbReference type="InterPro" id="IPR036204">
    <property type="entry name" value="ATP_synth_f6_sf_mt"/>
</dbReference>
<evidence type="ECO:0000256" key="4">
    <source>
        <dbReference type="ARBA" id="ARBA00022547"/>
    </source>
</evidence>
<dbReference type="SUPFAM" id="SSF111357">
    <property type="entry name" value="Mitochondrial ATP synthase coupling factor 6"/>
    <property type="match status" value="1"/>
</dbReference>
<comment type="caution">
    <text evidence="10">The sequence shown here is derived from an EMBL/GenBank/DDBJ whole genome shotgun (WGS) entry which is preliminary data.</text>
</comment>
<evidence type="ECO:0000313" key="12">
    <source>
        <dbReference type="Proteomes" id="UP000215902"/>
    </source>
</evidence>
<evidence type="ECO:0000256" key="9">
    <source>
        <dbReference type="ARBA" id="ARBA00023136"/>
    </source>
</evidence>
<keyword evidence="6" id="KW-0999">Mitochondrion inner membrane</keyword>
<keyword evidence="9" id="KW-0472">Membrane</keyword>
<reference evidence="10 12" key="1">
    <citation type="submission" date="2017-06" db="EMBL/GenBank/DDBJ databases">
        <title>A platform for efficient transgenesis in Macrostomum lignano, a flatworm model organism for stem cell research.</title>
        <authorList>
            <person name="Berezikov E."/>
        </authorList>
    </citation>
    <scope>NUCLEOTIDE SEQUENCE [LARGE SCALE GENOMIC DNA]</scope>
    <source>
        <strain evidence="10">DV1</strain>
        <tissue evidence="10">Whole organism</tissue>
    </source>
</reference>
<evidence type="ECO:0000313" key="11">
    <source>
        <dbReference type="EMBL" id="PAA89671.1"/>
    </source>
</evidence>
<dbReference type="EMBL" id="NIVC01000142">
    <property type="protein sequence ID" value="PAA89671.1"/>
    <property type="molecule type" value="Genomic_DNA"/>
</dbReference>
<dbReference type="Gene3D" id="1.10.246.110">
    <property type="entry name" value="Mitochondrial ATP synthase-coupling factor 6"/>
    <property type="match status" value="1"/>
</dbReference>
<dbReference type="GO" id="GO:0015986">
    <property type="term" value="P:proton motive force-driven ATP synthesis"/>
    <property type="evidence" value="ECO:0007669"/>
    <property type="project" value="InterPro"/>
</dbReference>
<dbReference type="OrthoDB" id="8902296at2759"/>
<keyword evidence="8" id="KW-0496">Mitochondrion</keyword>
<evidence type="ECO:0000256" key="1">
    <source>
        <dbReference type="ARBA" id="ARBA00004273"/>
    </source>
</evidence>
<keyword evidence="3" id="KW-0813">Transport</keyword>
<dbReference type="EMBL" id="NIVC01000888">
    <property type="protein sequence ID" value="PAA75376.1"/>
    <property type="molecule type" value="Genomic_DNA"/>
</dbReference>
<dbReference type="PANTHER" id="PTHR12441">
    <property type="entry name" value="ATP SYNTHASE COUPLING FACTOR 6, MITOCHONDRIAL"/>
    <property type="match status" value="1"/>
</dbReference>
<gene>
    <name evidence="10" type="ORF">BOX15_Mlig009298g1</name>
    <name evidence="11" type="ORF">BOX15_Mlig020511g1</name>
</gene>
<dbReference type="Proteomes" id="UP000215902">
    <property type="component" value="Unassembled WGS sequence"/>
</dbReference>
<dbReference type="GO" id="GO:0005743">
    <property type="term" value="C:mitochondrial inner membrane"/>
    <property type="evidence" value="ECO:0007669"/>
    <property type="project" value="UniProtKB-SubCell"/>
</dbReference>
<sequence>MFRALASLAASRGATTPLVSLSRPLAAAAAGPSDPIQKLFLDKLREYTKKQAGAKDGLVDASPESQREYTDMLERVERQFEAKGQDMSAFPKFEFKEPTLQNPSANR</sequence>